<gene>
    <name evidence="1" type="ORF">HNQ36_003903</name>
</gene>
<comment type="caution">
    <text evidence="1">The sequence shown here is derived from an EMBL/GenBank/DDBJ whole genome shotgun (WGS) entry which is preliminary data.</text>
</comment>
<dbReference type="AlphaFoldDB" id="A0A840N1E6"/>
<evidence type="ECO:0000313" key="2">
    <source>
        <dbReference type="Proteomes" id="UP000521227"/>
    </source>
</evidence>
<reference evidence="1 2" key="1">
    <citation type="submission" date="2020-08" db="EMBL/GenBank/DDBJ databases">
        <title>Genomic Encyclopedia of Type Strains, Phase IV (KMG-IV): sequencing the most valuable type-strain genomes for metagenomic binning, comparative biology and taxonomic classification.</title>
        <authorList>
            <person name="Goeker M."/>
        </authorList>
    </citation>
    <scope>NUCLEOTIDE SEQUENCE [LARGE SCALE GENOMIC DNA]</scope>
    <source>
        <strain evidence="1 2">DSM 17498</strain>
    </source>
</reference>
<organism evidence="1 2">
    <name type="scientific">Afipia massiliensis</name>
    <dbReference type="NCBI Taxonomy" id="211460"/>
    <lineage>
        <taxon>Bacteria</taxon>
        <taxon>Pseudomonadati</taxon>
        <taxon>Pseudomonadota</taxon>
        <taxon>Alphaproteobacteria</taxon>
        <taxon>Hyphomicrobiales</taxon>
        <taxon>Nitrobacteraceae</taxon>
        <taxon>Afipia</taxon>
    </lineage>
</organism>
<dbReference type="InterPro" id="IPR012349">
    <property type="entry name" value="Split_barrel_FMN-bd"/>
</dbReference>
<dbReference type="Pfam" id="PF04299">
    <property type="entry name" value="FMN_bind_2"/>
    <property type="match status" value="1"/>
</dbReference>
<dbReference type="PANTHER" id="PTHR35802">
    <property type="entry name" value="PROTEASE SYNTHASE AND SPORULATION PROTEIN PAI 2"/>
    <property type="match status" value="1"/>
</dbReference>
<protein>
    <submittedName>
        <fullName evidence="1">Transcriptional regulator</fullName>
    </submittedName>
</protein>
<evidence type="ECO:0000313" key="1">
    <source>
        <dbReference type="EMBL" id="MBB5053903.1"/>
    </source>
</evidence>
<dbReference type="PIRSF" id="PIRSF010372">
    <property type="entry name" value="PaiB"/>
    <property type="match status" value="1"/>
</dbReference>
<sequence length="225" mass="25199">MYIPAPFRNADRETAYALIEEIRLGSIISAAESIEASHLPFMIDREEGQLGRLVGHCARANPQWKSLDGGREVLVTFLGPHTYVSPSWYGTHPRAPTWLYVSVHVRGTSRLVLDSGAMRDMVVRLSKDMDPPSSAWTPESVAPYIDQLLPGIVGFHVDITDIQTQLRLAQQNGPDDRRRVYRALQDGSLSQRLVSQLMERFSFQDRRAAGAEQNSPVVNATQNEE</sequence>
<dbReference type="EMBL" id="JACHIJ010000005">
    <property type="protein sequence ID" value="MBB5053903.1"/>
    <property type="molecule type" value="Genomic_DNA"/>
</dbReference>
<proteinExistence type="predicted"/>
<dbReference type="Gene3D" id="2.30.110.10">
    <property type="entry name" value="Electron Transport, Fmn-binding Protein, Chain A"/>
    <property type="match status" value="1"/>
</dbReference>
<accession>A0A840N1E6</accession>
<dbReference type="RefSeq" id="WP_184087599.1">
    <property type="nucleotide sequence ID" value="NZ_JACHIJ010000005.1"/>
</dbReference>
<name>A0A840N1E6_9BRAD</name>
<dbReference type="InterPro" id="IPR007396">
    <property type="entry name" value="TR_PAI2-type"/>
</dbReference>
<dbReference type="Proteomes" id="UP000521227">
    <property type="component" value="Unassembled WGS sequence"/>
</dbReference>
<dbReference type="SUPFAM" id="SSF50475">
    <property type="entry name" value="FMN-binding split barrel"/>
    <property type="match status" value="1"/>
</dbReference>
<dbReference type="PANTHER" id="PTHR35802:SF1">
    <property type="entry name" value="PROTEASE SYNTHASE AND SPORULATION PROTEIN PAI 2"/>
    <property type="match status" value="1"/>
</dbReference>